<feature type="compositionally biased region" description="Low complexity" evidence="1">
    <location>
        <begin position="47"/>
        <end position="56"/>
    </location>
</feature>
<proteinExistence type="predicted"/>
<evidence type="ECO:0000313" key="2">
    <source>
        <dbReference type="EMBL" id="TKW37255.1"/>
    </source>
</evidence>
<dbReference type="Proteomes" id="UP000298652">
    <property type="component" value="Chromosome 1"/>
</dbReference>
<sequence length="98" mass="10986">MAPKVISVRTYPGWRMRGNPTHPVDVGMCDSPALGTCSRWLGSGQRSAPSSAAAAPQAPPQPPPELVCYLLAPLVRYRRHRRWTCREPHWLELVKNSR</sequence>
<accession>A0A4U6W648</accession>
<dbReference type="Gramene" id="TKW37255">
    <property type="protein sequence ID" value="TKW37255"/>
    <property type="gene ID" value="SEVIR_1G036050v2"/>
</dbReference>
<evidence type="ECO:0000313" key="3">
    <source>
        <dbReference type="Proteomes" id="UP000298652"/>
    </source>
</evidence>
<organism evidence="2 3">
    <name type="scientific">Setaria viridis</name>
    <name type="common">Green bristlegrass</name>
    <name type="synonym">Setaria italica subsp. viridis</name>
    <dbReference type="NCBI Taxonomy" id="4556"/>
    <lineage>
        <taxon>Eukaryota</taxon>
        <taxon>Viridiplantae</taxon>
        <taxon>Streptophyta</taxon>
        <taxon>Embryophyta</taxon>
        <taxon>Tracheophyta</taxon>
        <taxon>Spermatophyta</taxon>
        <taxon>Magnoliopsida</taxon>
        <taxon>Liliopsida</taxon>
        <taxon>Poales</taxon>
        <taxon>Poaceae</taxon>
        <taxon>PACMAD clade</taxon>
        <taxon>Panicoideae</taxon>
        <taxon>Panicodae</taxon>
        <taxon>Paniceae</taxon>
        <taxon>Cenchrinae</taxon>
        <taxon>Setaria</taxon>
    </lineage>
</organism>
<feature type="region of interest" description="Disordered" evidence="1">
    <location>
        <begin position="40"/>
        <end position="62"/>
    </location>
</feature>
<evidence type="ECO:0000256" key="1">
    <source>
        <dbReference type="SAM" id="MobiDB-lite"/>
    </source>
</evidence>
<dbReference type="EMBL" id="CM016552">
    <property type="protein sequence ID" value="TKW37255.1"/>
    <property type="molecule type" value="Genomic_DNA"/>
</dbReference>
<protein>
    <submittedName>
        <fullName evidence="2">Uncharacterized protein</fullName>
    </submittedName>
</protein>
<dbReference type="AlphaFoldDB" id="A0A4U6W648"/>
<reference evidence="2" key="1">
    <citation type="submission" date="2019-03" db="EMBL/GenBank/DDBJ databases">
        <title>WGS assembly of Setaria viridis.</title>
        <authorList>
            <person name="Huang P."/>
            <person name="Jenkins J."/>
            <person name="Grimwood J."/>
            <person name="Barry K."/>
            <person name="Healey A."/>
            <person name="Mamidi S."/>
            <person name="Sreedasyam A."/>
            <person name="Shu S."/>
            <person name="Feldman M."/>
            <person name="Wu J."/>
            <person name="Yu Y."/>
            <person name="Chen C."/>
            <person name="Johnson J."/>
            <person name="Rokhsar D."/>
            <person name="Baxter I."/>
            <person name="Schmutz J."/>
            <person name="Brutnell T."/>
            <person name="Kellogg E."/>
        </authorList>
    </citation>
    <scope>NUCLEOTIDE SEQUENCE [LARGE SCALE GENOMIC DNA]</scope>
</reference>
<gene>
    <name evidence="2" type="ORF">SEVIR_1G036050v2</name>
</gene>
<name>A0A4U6W648_SETVI</name>
<keyword evidence="3" id="KW-1185">Reference proteome</keyword>